<keyword evidence="4" id="KW-0808">Transferase</keyword>
<feature type="transmembrane region" description="Helical" evidence="9">
    <location>
        <begin position="54"/>
        <end position="73"/>
    </location>
</feature>
<keyword evidence="9" id="KW-1133">Transmembrane helix</keyword>
<dbReference type="Pfam" id="PF02518">
    <property type="entry name" value="HATPase_c"/>
    <property type="match status" value="1"/>
</dbReference>
<name>A0A2K9NMV7_BACTC</name>
<gene>
    <name evidence="11" type="ORF">C0V70_01815</name>
</gene>
<keyword evidence="7" id="KW-0067">ATP-binding</keyword>
<evidence type="ECO:0000256" key="2">
    <source>
        <dbReference type="ARBA" id="ARBA00012438"/>
    </source>
</evidence>
<evidence type="ECO:0000256" key="4">
    <source>
        <dbReference type="ARBA" id="ARBA00022679"/>
    </source>
</evidence>
<dbReference type="EC" id="2.7.13.3" evidence="2"/>
<dbReference type="InterPro" id="IPR003594">
    <property type="entry name" value="HATPase_dom"/>
</dbReference>
<evidence type="ECO:0000256" key="9">
    <source>
        <dbReference type="SAM" id="Phobius"/>
    </source>
</evidence>
<dbReference type="SMART" id="SM00387">
    <property type="entry name" value="HATPase_c"/>
    <property type="match status" value="1"/>
</dbReference>
<dbReference type="Gene3D" id="1.10.287.130">
    <property type="match status" value="1"/>
</dbReference>
<dbReference type="PRINTS" id="PR00344">
    <property type="entry name" value="BCTRLSENSOR"/>
</dbReference>
<dbReference type="Proteomes" id="UP000235584">
    <property type="component" value="Chromosome"/>
</dbReference>
<comment type="catalytic activity">
    <reaction evidence="1">
        <text>ATP + protein L-histidine = ADP + protein N-phospho-L-histidine.</text>
        <dbReference type="EC" id="2.7.13.3"/>
    </reaction>
</comment>
<feature type="transmembrane region" description="Helical" evidence="9">
    <location>
        <begin position="27"/>
        <end position="48"/>
    </location>
</feature>
<dbReference type="GO" id="GO:0000155">
    <property type="term" value="F:phosphorelay sensor kinase activity"/>
    <property type="evidence" value="ECO:0007669"/>
    <property type="project" value="InterPro"/>
</dbReference>
<dbReference type="InterPro" id="IPR004358">
    <property type="entry name" value="Sig_transdc_His_kin-like_C"/>
</dbReference>
<evidence type="ECO:0000256" key="7">
    <source>
        <dbReference type="ARBA" id="ARBA00022840"/>
    </source>
</evidence>
<dbReference type="InterPro" id="IPR005467">
    <property type="entry name" value="His_kinase_dom"/>
</dbReference>
<dbReference type="GO" id="GO:0005524">
    <property type="term" value="F:ATP binding"/>
    <property type="evidence" value="ECO:0007669"/>
    <property type="project" value="UniProtKB-KW"/>
</dbReference>
<dbReference type="CDD" id="cd00082">
    <property type="entry name" value="HisKA"/>
    <property type="match status" value="1"/>
</dbReference>
<feature type="transmembrane region" description="Helical" evidence="9">
    <location>
        <begin position="163"/>
        <end position="186"/>
    </location>
</feature>
<dbReference type="SUPFAM" id="SSF55874">
    <property type="entry name" value="ATPase domain of HSP90 chaperone/DNA topoisomerase II/histidine kinase"/>
    <property type="match status" value="1"/>
</dbReference>
<evidence type="ECO:0000256" key="5">
    <source>
        <dbReference type="ARBA" id="ARBA00022741"/>
    </source>
</evidence>
<keyword evidence="3" id="KW-0597">Phosphoprotein</keyword>
<evidence type="ECO:0000256" key="3">
    <source>
        <dbReference type="ARBA" id="ARBA00022553"/>
    </source>
</evidence>
<feature type="transmembrane region" description="Helical" evidence="9">
    <location>
        <begin position="109"/>
        <end position="142"/>
    </location>
</feature>
<evidence type="ECO:0000259" key="10">
    <source>
        <dbReference type="PROSITE" id="PS50109"/>
    </source>
</evidence>
<dbReference type="PANTHER" id="PTHR43065:SF10">
    <property type="entry name" value="PEROXIDE STRESS-ACTIVATED HISTIDINE KINASE MAK3"/>
    <property type="match status" value="1"/>
</dbReference>
<dbReference type="InterPro" id="IPR003661">
    <property type="entry name" value="HisK_dim/P_dom"/>
</dbReference>
<evidence type="ECO:0000313" key="11">
    <source>
        <dbReference type="EMBL" id="AUN96861.1"/>
    </source>
</evidence>
<keyword evidence="12" id="KW-1185">Reference proteome</keyword>
<organism evidence="11 12">
    <name type="scientific">Bacteriovorax stolpii</name>
    <name type="common">Bdellovibrio stolpii</name>
    <dbReference type="NCBI Taxonomy" id="960"/>
    <lineage>
        <taxon>Bacteria</taxon>
        <taxon>Pseudomonadati</taxon>
        <taxon>Bdellovibrionota</taxon>
        <taxon>Bacteriovoracia</taxon>
        <taxon>Bacteriovoracales</taxon>
        <taxon>Bacteriovoracaceae</taxon>
        <taxon>Bacteriovorax</taxon>
    </lineage>
</organism>
<evidence type="ECO:0000256" key="8">
    <source>
        <dbReference type="ARBA" id="ARBA00023012"/>
    </source>
</evidence>
<evidence type="ECO:0000256" key="6">
    <source>
        <dbReference type="ARBA" id="ARBA00022777"/>
    </source>
</evidence>
<dbReference type="PANTHER" id="PTHR43065">
    <property type="entry name" value="SENSOR HISTIDINE KINASE"/>
    <property type="match status" value="1"/>
</dbReference>
<dbReference type="AlphaFoldDB" id="A0A2K9NMV7"/>
<proteinExistence type="predicted"/>
<keyword evidence="6" id="KW-0418">Kinase</keyword>
<keyword evidence="9" id="KW-0812">Transmembrane</keyword>
<sequence length="435" mass="49384">MFFHTLQTMKFISPTLSKQSELAKARYVLPFTYCFVALGIYFFLTYYFRYESKILAFSCLAASFAVMFLPFIMKTFKSYLLTANYIILVYFITIEMLTLYTGGIKASSIWWIGIVPVLAAFLLNAFYSIIWFIIIALNIVLISQLKRLDMLPLNVVPAQGMDQFLVTSTVFGIILITALCILADILREKTTSEKEELQNKSFRLTQLASLGNLATGVAHEINNPLSVIKGCQYKIRRMIEGEKPIDKKALESYMDKIERNVKRIQDVTFSMRSISDKSNRKISPINMQELLMSVAAMAKDRVGNRDIQIHTHFKQTELYFSGIYNEIFRAIYIIVENSLDELIDLNRGNGQVEISLDDYGPNMMIFIRDNGRGIPEEFTKNIFDPFFTTKSIGQATGLGLTYSANIITFNGGTLEFIPTPGKGACFKVVLPKQAI</sequence>
<evidence type="ECO:0000313" key="12">
    <source>
        <dbReference type="Proteomes" id="UP000235584"/>
    </source>
</evidence>
<feature type="transmembrane region" description="Helical" evidence="9">
    <location>
        <begin position="85"/>
        <end position="103"/>
    </location>
</feature>
<accession>A0A2K9NMV7</accession>
<dbReference type="EMBL" id="CP025704">
    <property type="protein sequence ID" value="AUN96861.1"/>
    <property type="molecule type" value="Genomic_DNA"/>
</dbReference>
<evidence type="ECO:0000256" key="1">
    <source>
        <dbReference type="ARBA" id="ARBA00000085"/>
    </source>
</evidence>
<reference evidence="11 12" key="1">
    <citation type="submission" date="2018-01" db="EMBL/GenBank/DDBJ databases">
        <title>Complete genome sequence of Bacteriovorax stolpii DSM12778.</title>
        <authorList>
            <person name="Tang B."/>
            <person name="Chang J."/>
        </authorList>
    </citation>
    <scope>NUCLEOTIDE SEQUENCE [LARGE SCALE GENOMIC DNA]</scope>
    <source>
        <strain evidence="11 12">DSM 12778</strain>
    </source>
</reference>
<keyword evidence="9" id="KW-0472">Membrane</keyword>
<keyword evidence="5" id="KW-0547">Nucleotide-binding</keyword>
<feature type="domain" description="Histidine kinase" evidence="10">
    <location>
        <begin position="216"/>
        <end position="434"/>
    </location>
</feature>
<dbReference type="InterPro" id="IPR036097">
    <property type="entry name" value="HisK_dim/P_sf"/>
</dbReference>
<dbReference type="InterPro" id="IPR036890">
    <property type="entry name" value="HATPase_C_sf"/>
</dbReference>
<protein>
    <recommendedName>
        <fullName evidence="2">histidine kinase</fullName>
        <ecNumber evidence="2">2.7.13.3</ecNumber>
    </recommendedName>
</protein>
<keyword evidence="8" id="KW-0902">Two-component regulatory system</keyword>
<dbReference type="KEGG" id="bsto:C0V70_01815"/>
<dbReference type="PROSITE" id="PS50109">
    <property type="entry name" value="HIS_KIN"/>
    <property type="match status" value="1"/>
</dbReference>
<dbReference type="Gene3D" id="3.30.565.10">
    <property type="entry name" value="Histidine kinase-like ATPase, C-terminal domain"/>
    <property type="match status" value="1"/>
</dbReference>
<dbReference type="SUPFAM" id="SSF47384">
    <property type="entry name" value="Homodimeric domain of signal transducing histidine kinase"/>
    <property type="match status" value="1"/>
</dbReference>